<dbReference type="InterPro" id="IPR011048">
    <property type="entry name" value="Haem_d1_sf"/>
</dbReference>
<dbReference type="Pfam" id="PF01436">
    <property type="entry name" value="NHL"/>
    <property type="match status" value="1"/>
</dbReference>
<protein>
    <submittedName>
        <fullName evidence="2">Uncharacterized protein</fullName>
    </submittedName>
</protein>
<dbReference type="NCBIfam" id="TIGR02276">
    <property type="entry name" value="beta_rpt_yvtn"/>
    <property type="match status" value="2"/>
</dbReference>
<organism evidence="2 3">
    <name type="scientific">Amycolatopsis oliviviridis</name>
    <dbReference type="NCBI Taxonomy" id="1471590"/>
    <lineage>
        <taxon>Bacteria</taxon>
        <taxon>Bacillati</taxon>
        <taxon>Actinomycetota</taxon>
        <taxon>Actinomycetes</taxon>
        <taxon>Pseudonocardiales</taxon>
        <taxon>Pseudonocardiaceae</taxon>
        <taxon>Amycolatopsis</taxon>
    </lineage>
</organism>
<dbReference type="Proteomes" id="UP000635387">
    <property type="component" value="Unassembled WGS sequence"/>
</dbReference>
<evidence type="ECO:0000313" key="3">
    <source>
        <dbReference type="Proteomes" id="UP000635387"/>
    </source>
</evidence>
<keyword evidence="3" id="KW-1185">Reference proteome</keyword>
<comment type="caution">
    <text evidence="2">The sequence shown here is derived from an EMBL/GenBank/DDBJ whole genome shotgun (WGS) entry which is preliminary data.</text>
</comment>
<name>A0ABQ3L447_9PSEU</name>
<reference evidence="3" key="1">
    <citation type="journal article" date="2019" name="Int. J. Syst. Evol. Microbiol.">
        <title>The Global Catalogue of Microorganisms (GCM) 10K type strain sequencing project: providing services to taxonomists for standard genome sequencing and annotation.</title>
        <authorList>
            <consortium name="The Broad Institute Genomics Platform"/>
            <consortium name="The Broad Institute Genome Sequencing Center for Infectious Disease"/>
            <person name="Wu L."/>
            <person name="Ma J."/>
        </authorList>
    </citation>
    <scope>NUCLEOTIDE SEQUENCE [LARGE SCALE GENOMIC DNA]</scope>
    <source>
        <strain evidence="3">CGMCC 4.7683</strain>
    </source>
</reference>
<accession>A0ABQ3L447</accession>
<dbReference type="RefSeq" id="WP_191251299.1">
    <property type="nucleotide sequence ID" value="NZ_BNAY01000001.1"/>
</dbReference>
<dbReference type="PANTHER" id="PTHR47197:SF3">
    <property type="entry name" value="DIHYDRO-HEME D1 DEHYDROGENASE"/>
    <property type="match status" value="1"/>
</dbReference>
<dbReference type="InterPro" id="IPR051200">
    <property type="entry name" value="Host-pathogen_enzymatic-act"/>
</dbReference>
<gene>
    <name evidence="2" type="ORF">GCM10017790_04930</name>
</gene>
<proteinExistence type="predicted"/>
<dbReference type="PANTHER" id="PTHR47197">
    <property type="entry name" value="PROTEIN NIRF"/>
    <property type="match status" value="1"/>
</dbReference>
<dbReference type="EMBL" id="BNAY01000001">
    <property type="protein sequence ID" value="GHH03226.1"/>
    <property type="molecule type" value="Genomic_DNA"/>
</dbReference>
<evidence type="ECO:0000256" key="1">
    <source>
        <dbReference type="ARBA" id="ARBA00022737"/>
    </source>
</evidence>
<sequence length="210" mass="22338">MVDLRAGRVIGAVPVGSNPTSTAVSPDGSLVYVTNYESHDVSVIDARVNEVVARLDVGRQPSGVAFGGRGDRVYVTNTGDDDSAVTIIDPRDHTVVLRVPVERGPYGVSVGDLLFVTQYYSDSIVALDPLDGRVVLRTPVGQRPESVAISPDTGRVYVSNRHSHEVSVIDMVCGAVVATIAVRNPGGIAVGTRAVRRSDPFLVRAHRRAI</sequence>
<evidence type="ECO:0000313" key="2">
    <source>
        <dbReference type="EMBL" id="GHH03226.1"/>
    </source>
</evidence>
<dbReference type="Gene3D" id="2.130.10.10">
    <property type="entry name" value="YVTN repeat-like/Quinoprotein amine dehydrogenase"/>
    <property type="match status" value="1"/>
</dbReference>
<dbReference type="InterPro" id="IPR011964">
    <property type="entry name" value="YVTN_b-propeller_repeat"/>
</dbReference>
<dbReference type="InterPro" id="IPR015943">
    <property type="entry name" value="WD40/YVTN_repeat-like_dom_sf"/>
</dbReference>
<keyword evidence="1" id="KW-0677">Repeat</keyword>
<dbReference type="SUPFAM" id="SSF51004">
    <property type="entry name" value="C-terminal (heme d1) domain of cytochrome cd1-nitrite reductase"/>
    <property type="match status" value="1"/>
</dbReference>
<dbReference type="InterPro" id="IPR001258">
    <property type="entry name" value="NHL_repeat"/>
</dbReference>